<accession>A0A226EYX9</accession>
<comment type="caution">
    <text evidence="5">The sequence shown here is derived from an EMBL/GenBank/DDBJ whole genome shotgun (WGS) entry which is preliminary data.</text>
</comment>
<dbReference type="EMBL" id="LNIX01000001">
    <property type="protein sequence ID" value="OXA62802.1"/>
    <property type="molecule type" value="Genomic_DNA"/>
</dbReference>
<dbReference type="GO" id="GO:0008270">
    <property type="term" value="F:zinc ion binding"/>
    <property type="evidence" value="ECO:0007669"/>
    <property type="project" value="UniProtKB-KW"/>
</dbReference>
<dbReference type="AlphaFoldDB" id="A0A226EYX9"/>
<evidence type="ECO:0000256" key="3">
    <source>
        <dbReference type="ARBA" id="ARBA00022833"/>
    </source>
</evidence>
<dbReference type="OrthoDB" id="8182903at2759"/>
<evidence type="ECO:0000313" key="5">
    <source>
        <dbReference type="EMBL" id="OXA62802.1"/>
    </source>
</evidence>
<dbReference type="InterPro" id="IPR013083">
    <property type="entry name" value="Znf_RING/FYVE/PHD"/>
</dbReference>
<organism evidence="5 6">
    <name type="scientific">Folsomia candida</name>
    <name type="common">Springtail</name>
    <dbReference type="NCBI Taxonomy" id="158441"/>
    <lineage>
        <taxon>Eukaryota</taxon>
        <taxon>Metazoa</taxon>
        <taxon>Ecdysozoa</taxon>
        <taxon>Arthropoda</taxon>
        <taxon>Hexapoda</taxon>
        <taxon>Collembola</taxon>
        <taxon>Entomobryomorpha</taxon>
        <taxon>Isotomoidea</taxon>
        <taxon>Isotomidae</taxon>
        <taxon>Proisotominae</taxon>
        <taxon>Folsomia</taxon>
    </lineage>
</organism>
<keyword evidence="3" id="KW-0862">Zinc</keyword>
<keyword evidence="2" id="KW-0863">Zinc-finger</keyword>
<dbReference type="InterPro" id="IPR049548">
    <property type="entry name" value="Sina-like_RING"/>
</dbReference>
<feature type="domain" description="E3 ubiquitin-protein ligase Sina-like RING finger" evidence="4">
    <location>
        <begin position="16"/>
        <end position="50"/>
    </location>
</feature>
<name>A0A226EYX9_FOLCA</name>
<keyword evidence="6" id="KW-1185">Reference proteome</keyword>
<dbReference type="Proteomes" id="UP000198287">
    <property type="component" value="Unassembled WGS sequence"/>
</dbReference>
<gene>
    <name evidence="5" type="ORF">Fcan01_00435</name>
</gene>
<keyword evidence="1" id="KW-0479">Metal-binding</keyword>
<dbReference type="Pfam" id="PF21362">
    <property type="entry name" value="Sina_RING"/>
    <property type="match status" value="1"/>
</dbReference>
<evidence type="ECO:0000256" key="1">
    <source>
        <dbReference type="ARBA" id="ARBA00022723"/>
    </source>
</evidence>
<reference evidence="5 6" key="1">
    <citation type="submission" date="2015-12" db="EMBL/GenBank/DDBJ databases">
        <title>The genome of Folsomia candida.</title>
        <authorList>
            <person name="Faddeeva A."/>
            <person name="Derks M.F."/>
            <person name="Anvar Y."/>
            <person name="Smit S."/>
            <person name="Van Straalen N."/>
            <person name="Roelofs D."/>
        </authorList>
    </citation>
    <scope>NUCLEOTIDE SEQUENCE [LARGE SCALE GENOMIC DNA]</scope>
    <source>
        <strain evidence="5 6">VU population</strain>
        <tissue evidence="5">Whole body</tissue>
    </source>
</reference>
<evidence type="ECO:0000313" key="6">
    <source>
        <dbReference type="Proteomes" id="UP000198287"/>
    </source>
</evidence>
<sequence>MAHASVPQKFEDVLECTICLDVPASPIHHCVNGHIVCGICVEKIETCGICKDPNFQVSILAERLSRQLDFKLKDVSCDEWKVTRCTGKKIAMKDYIKHLEEQHNNKTISNVSFFYSIECKDGIFIGNRQWLAYIIKKEDHTFLVHTKIVLDLSMCAWIELAWTLPVVAFHDRPKYIEGLPYYVNIPMNKLLEFCNPNDHETYKYKFTWSCTILKNI</sequence>
<dbReference type="SUPFAM" id="SSF57850">
    <property type="entry name" value="RING/U-box"/>
    <property type="match status" value="1"/>
</dbReference>
<evidence type="ECO:0000256" key="2">
    <source>
        <dbReference type="ARBA" id="ARBA00022771"/>
    </source>
</evidence>
<dbReference type="Gene3D" id="3.30.40.10">
    <property type="entry name" value="Zinc/RING finger domain, C3HC4 (zinc finger)"/>
    <property type="match status" value="1"/>
</dbReference>
<proteinExistence type="predicted"/>
<protein>
    <submittedName>
        <fullName evidence="5">E3 ubiquitin-protein ligase sina</fullName>
    </submittedName>
</protein>
<evidence type="ECO:0000259" key="4">
    <source>
        <dbReference type="Pfam" id="PF21362"/>
    </source>
</evidence>